<keyword evidence="7" id="KW-1185">Reference proteome</keyword>
<organism evidence="6 7">
    <name type="scientific">Parasponia andersonii</name>
    <name type="common">Sponia andersonii</name>
    <dbReference type="NCBI Taxonomy" id="3476"/>
    <lineage>
        <taxon>Eukaryota</taxon>
        <taxon>Viridiplantae</taxon>
        <taxon>Streptophyta</taxon>
        <taxon>Embryophyta</taxon>
        <taxon>Tracheophyta</taxon>
        <taxon>Spermatophyta</taxon>
        <taxon>Magnoliopsida</taxon>
        <taxon>eudicotyledons</taxon>
        <taxon>Gunneridae</taxon>
        <taxon>Pentapetalae</taxon>
        <taxon>rosids</taxon>
        <taxon>fabids</taxon>
        <taxon>Rosales</taxon>
        <taxon>Cannabaceae</taxon>
        <taxon>Parasponia</taxon>
    </lineage>
</organism>
<gene>
    <name evidence="6" type="primary">PanSCL35</name>
    <name evidence="6" type="ORF">PanWU01x14_137720</name>
</gene>
<evidence type="ECO:0000313" key="7">
    <source>
        <dbReference type="Proteomes" id="UP000237105"/>
    </source>
</evidence>
<protein>
    <submittedName>
        <fullName evidence="6">GRAS transcription factor</fullName>
    </submittedName>
</protein>
<sequence length="506" mass="56705">MKAGTFEMVHRALDMIQPHHHHDYLNSSTASNIGFIPVQTSINQFPKPINSELSEWIEQITKQLIDECPETPSVETFQATSADDNSNFVQPTSISAEYFRPRKIPRTVEPSDHNHNHDHDHQEQSLTKMMTLLLECAVAISVDNLGEAHRMILELTQMASPYAPSPAERVVAYFAKAMASRVVNSWLGVVLCSPLPLVNHRSLHAAFQAFNNASPLVKFAHFTSNQAILESFHRRDRLHIIDLDIMQGLQWPALFHILATRAEGPPSHLCVTGVGSSQELLSQTGQHLSSFAKRLGISSFEFHPVVRNPNSGLLNVDVSAFRVRRGETLAVHWLRHCLYDATGPDWRTMKLVEELRPRIFTLVEQDVSQSGSFLDRFVGSLHYYSTMFDSLGAYLGTDDPNRHQVEHCLLYREINNMLAIGGPGRSGEEKLRDWRSELGRRSGGLGQVAMSANCMAQAQLILNMYSPAYGYTLVQGNDGTLRLGWKDTCLYTASAWTCTSTTTSNY</sequence>
<evidence type="ECO:0000256" key="1">
    <source>
        <dbReference type="ARBA" id="ARBA00004123"/>
    </source>
</evidence>
<keyword evidence="2" id="KW-0805">Transcription regulation</keyword>
<reference evidence="7" key="1">
    <citation type="submission" date="2016-06" db="EMBL/GenBank/DDBJ databases">
        <title>Parallel loss of symbiosis genes in relatives of nitrogen-fixing non-legume Parasponia.</title>
        <authorList>
            <person name="Van Velzen R."/>
            <person name="Holmer R."/>
            <person name="Bu F."/>
            <person name="Rutten L."/>
            <person name="Van Zeijl A."/>
            <person name="Liu W."/>
            <person name="Santuari L."/>
            <person name="Cao Q."/>
            <person name="Sharma T."/>
            <person name="Shen D."/>
            <person name="Roswanjaya Y."/>
            <person name="Wardhani T."/>
            <person name="Kalhor M.S."/>
            <person name="Jansen J."/>
            <person name="Van den Hoogen J."/>
            <person name="Gungor B."/>
            <person name="Hartog M."/>
            <person name="Hontelez J."/>
            <person name="Verver J."/>
            <person name="Yang W.-C."/>
            <person name="Schijlen E."/>
            <person name="Repin R."/>
            <person name="Schilthuizen M."/>
            <person name="Schranz E."/>
            <person name="Heidstra R."/>
            <person name="Miyata K."/>
            <person name="Fedorova E."/>
            <person name="Kohlen W."/>
            <person name="Bisseling T."/>
            <person name="Smit S."/>
            <person name="Geurts R."/>
        </authorList>
    </citation>
    <scope>NUCLEOTIDE SEQUENCE [LARGE SCALE GENOMIC DNA]</scope>
    <source>
        <strain evidence="7">cv. WU1-14</strain>
    </source>
</reference>
<keyword evidence="4" id="KW-0539">Nucleus</keyword>
<dbReference type="GO" id="GO:0005634">
    <property type="term" value="C:nucleus"/>
    <property type="evidence" value="ECO:0007669"/>
    <property type="project" value="UniProtKB-SubCell"/>
</dbReference>
<accession>A0A2P5CNN8</accession>
<dbReference type="InterPro" id="IPR005202">
    <property type="entry name" value="TF_GRAS"/>
</dbReference>
<feature type="region of interest" description="SAW" evidence="5">
    <location>
        <begin position="419"/>
        <end position="497"/>
    </location>
</feature>
<dbReference type="Pfam" id="PF03514">
    <property type="entry name" value="GRAS"/>
    <property type="match status" value="1"/>
</dbReference>
<evidence type="ECO:0000256" key="2">
    <source>
        <dbReference type="ARBA" id="ARBA00023015"/>
    </source>
</evidence>
<evidence type="ECO:0000256" key="4">
    <source>
        <dbReference type="ARBA" id="ARBA00023242"/>
    </source>
</evidence>
<evidence type="ECO:0000313" key="6">
    <source>
        <dbReference type="EMBL" id="PON62657.1"/>
    </source>
</evidence>
<dbReference type="PANTHER" id="PTHR31636">
    <property type="entry name" value="OSJNBA0084A10.13 PROTEIN-RELATED"/>
    <property type="match status" value="1"/>
</dbReference>
<name>A0A2P5CNN8_PARAD</name>
<dbReference type="OrthoDB" id="757063at2759"/>
<comment type="similarity">
    <text evidence="5">Belongs to the GRAS family.</text>
</comment>
<keyword evidence="3" id="KW-0804">Transcription</keyword>
<dbReference type="PROSITE" id="PS50985">
    <property type="entry name" value="GRAS"/>
    <property type="match status" value="1"/>
</dbReference>
<proteinExistence type="inferred from homology"/>
<evidence type="ECO:0000256" key="3">
    <source>
        <dbReference type="ARBA" id="ARBA00023163"/>
    </source>
</evidence>
<dbReference type="EMBL" id="JXTB01000111">
    <property type="protein sequence ID" value="PON62657.1"/>
    <property type="molecule type" value="Genomic_DNA"/>
</dbReference>
<dbReference type="STRING" id="3476.A0A2P5CNN8"/>
<evidence type="ECO:0000256" key="5">
    <source>
        <dbReference type="PROSITE-ProRule" id="PRU01191"/>
    </source>
</evidence>
<dbReference type="AlphaFoldDB" id="A0A2P5CNN8"/>
<comment type="caution">
    <text evidence="5">Lacks conserved residue(s) required for the propagation of feature annotation.</text>
</comment>
<dbReference type="Proteomes" id="UP000237105">
    <property type="component" value="Unassembled WGS sequence"/>
</dbReference>
<feature type="short sequence motif" description="VHIID" evidence="5">
    <location>
        <begin position="238"/>
        <end position="242"/>
    </location>
</feature>
<comment type="caution">
    <text evidence="6">The sequence shown here is derived from an EMBL/GenBank/DDBJ whole genome shotgun (WGS) entry which is preliminary data.</text>
</comment>
<comment type="subcellular location">
    <subcellularLocation>
        <location evidence="1">Nucleus</location>
    </subcellularLocation>
</comment>